<sequence>MSRPPVLVSPSITNVSVADGAKLSSNKVTHAENVSRCVSQEVAEPPDIERRKRRTNEKEERTAVKVAFSRNRRMSCVPPATWQPLSLTLRLLIAIPSILDPRLPPLAILSDLSADGFRNFYLVAVPAGSTSRHRH</sequence>
<evidence type="ECO:0000313" key="3">
    <source>
        <dbReference type="Proteomes" id="UP001177670"/>
    </source>
</evidence>
<name>A0AA40GBU9_9HYME</name>
<gene>
    <name evidence="2" type="ORF">K0M31_011984</name>
</gene>
<accession>A0AA40GBU9</accession>
<evidence type="ECO:0000256" key="1">
    <source>
        <dbReference type="SAM" id="MobiDB-lite"/>
    </source>
</evidence>
<evidence type="ECO:0000313" key="2">
    <source>
        <dbReference type="EMBL" id="KAK1134202.1"/>
    </source>
</evidence>
<dbReference type="AlphaFoldDB" id="A0AA40GBU9"/>
<dbReference type="EMBL" id="JAHYIQ010000003">
    <property type="protein sequence ID" value="KAK1134202.1"/>
    <property type="molecule type" value="Genomic_DNA"/>
</dbReference>
<keyword evidence="3" id="KW-1185">Reference proteome</keyword>
<dbReference type="Proteomes" id="UP001177670">
    <property type="component" value="Unassembled WGS sequence"/>
</dbReference>
<proteinExistence type="predicted"/>
<feature type="region of interest" description="Disordered" evidence="1">
    <location>
        <begin position="39"/>
        <end position="59"/>
    </location>
</feature>
<organism evidence="2 3">
    <name type="scientific">Melipona bicolor</name>
    <dbReference type="NCBI Taxonomy" id="60889"/>
    <lineage>
        <taxon>Eukaryota</taxon>
        <taxon>Metazoa</taxon>
        <taxon>Ecdysozoa</taxon>
        <taxon>Arthropoda</taxon>
        <taxon>Hexapoda</taxon>
        <taxon>Insecta</taxon>
        <taxon>Pterygota</taxon>
        <taxon>Neoptera</taxon>
        <taxon>Endopterygota</taxon>
        <taxon>Hymenoptera</taxon>
        <taxon>Apocrita</taxon>
        <taxon>Aculeata</taxon>
        <taxon>Apoidea</taxon>
        <taxon>Anthophila</taxon>
        <taxon>Apidae</taxon>
        <taxon>Melipona</taxon>
    </lineage>
</organism>
<comment type="caution">
    <text evidence="2">The sequence shown here is derived from an EMBL/GenBank/DDBJ whole genome shotgun (WGS) entry which is preliminary data.</text>
</comment>
<protein>
    <submittedName>
        <fullName evidence="2">Uncharacterized protein</fullName>
    </submittedName>
</protein>
<reference evidence="2" key="1">
    <citation type="submission" date="2021-10" db="EMBL/GenBank/DDBJ databases">
        <title>Melipona bicolor Genome sequencing and assembly.</title>
        <authorList>
            <person name="Araujo N.S."/>
            <person name="Arias M.C."/>
        </authorList>
    </citation>
    <scope>NUCLEOTIDE SEQUENCE</scope>
    <source>
        <strain evidence="2">USP_2M_L1-L4_2017</strain>
        <tissue evidence="2">Whole body</tissue>
    </source>
</reference>